<dbReference type="InterPro" id="IPR020845">
    <property type="entry name" value="AMP-binding_CS"/>
</dbReference>
<keyword evidence="2" id="KW-0436">Ligase</keyword>
<gene>
    <name evidence="5" type="ORF">CAC02_09050</name>
</gene>
<evidence type="ECO:0000259" key="4">
    <source>
        <dbReference type="Pfam" id="PF13193"/>
    </source>
</evidence>
<reference evidence="5 6" key="1">
    <citation type="journal article" date="2018" name="Sci. Rep.">
        <title>Network-guided genomic and metagenomic analysis of the faecal microbiota of the critically endangered kakapo.</title>
        <authorList>
            <person name="Waite D.W."/>
            <person name="Dsouza M."/>
            <person name="Sekiguchi Y."/>
            <person name="Hugenholtz P."/>
            <person name="Taylor M.W."/>
        </authorList>
    </citation>
    <scope>NUCLEOTIDE SEQUENCE [LARGE SCALE GENOMIC DNA]</scope>
    <source>
        <strain evidence="5 6">BI02</strain>
    </source>
</reference>
<dbReference type="InterPro" id="IPR025110">
    <property type="entry name" value="AMP-bd_C"/>
</dbReference>
<dbReference type="GO" id="GO:0031956">
    <property type="term" value="F:medium-chain fatty acid-CoA ligase activity"/>
    <property type="evidence" value="ECO:0007669"/>
    <property type="project" value="TreeGrafter"/>
</dbReference>
<name>A0A368UBG2_9STRE</name>
<comment type="similarity">
    <text evidence="1">Belongs to the ATP-dependent AMP-binding enzyme family.</text>
</comment>
<dbReference type="PROSITE" id="PS00455">
    <property type="entry name" value="AMP_BINDING"/>
    <property type="match status" value="1"/>
</dbReference>
<dbReference type="Gene3D" id="3.30.300.30">
    <property type="match status" value="1"/>
</dbReference>
<accession>A0A368UBG2</accession>
<dbReference type="Proteomes" id="UP000253215">
    <property type="component" value="Unassembled WGS sequence"/>
</dbReference>
<dbReference type="Gene3D" id="3.40.50.12780">
    <property type="entry name" value="N-terminal domain of ligase-like"/>
    <property type="match status" value="1"/>
</dbReference>
<protein>
    <submittedName>
        <fullName evidence="5">Acyl-CoA synthetase</fullName>
    </submittedName>
</protein>
<evidence type="ECO:0000313" key="5">
    <source>
        <dbReference type="EMBL" id="RCW16338.1"/>
    </source>
</evidence>
<proteinExistence type="inferred from homology"/>
<comment type="caution">
    <text evidence="5">The sequence shown here is derived from an EMBL/GenBank/DDBJ whole genome shotgun (WGS) entry which is preliminary data.</text>
</comment>
<evidence type="ECO:0000256" key="1">
    <source>
        <dbReference type="ARBA" id="ARBA00006432"/>
    </source>
</evidence>
<dbReference type="InterPro" id="IPR000873">
    <property type="entry name" value="AMP-dep_synth/lig_dom"/>
</dbReference>
<dbReference type="InterPro" id="IPR045851">
    <property type="entry name" value="AMP-bd_C_sf"/>
</dbReference>
<dbReference type="EMBL" id="NETH01000052">
    <property type="protein sequence ID" value="RCW16338.1"/>
    <property type="molecule type" value="Genomic_DNA"/>
</dbReference>
<feature type="domain" description="AMP-binding enzyme C-terminal" evidence="4">
    <location>
        <begin position="409"/>
        <end position="486"/>
    </location>
</feature>
<dbReference type="Pfam" id="PF13193">
    <property type="entry name" value="AMP-binding_C"/>
    <property type="match status" value="1"/>
</dbReference>
<dbReference type="PANTHER" id="PTHR43201">
    <property type="entry name" value="ACYL-COA SYNTHETASE"/>
    <property type="match status" value="1"/>
</dbReference>
<sequence length="509" mass="56538">MTELTKTLTEKLSENAQKPIIKDIQLDTWFTGQDILDDIKQLQDFFQRQGMGYQDTLFLAFGNSALYIPLNQALWQLGMMAHPVSETTPAKELQKYYEAADYPAIIVESDKIEVFEKYAELTAHYLPLKTCPNLIILTKSGHLAPSKLPMETSLALILNTSGTTGKPKQVGLTHQQLLIGAKNSIASHPLTENDRVLVVMPMFHVNAQNIIVNATLLSSGQLIIAPRFSASRFWTWIQDYRITWTSVVPTIVTILLKNETSRNTFKPVSHLRFVRCGSAILAKSKEIAFQETFGVPILEGMGMTEASGQITLNPPTAIKQGSVGKPFKIDLAIVKDNQLTKQAMQTGEVALRGPQVITDYLQPSPSSFKDGWLLTGDIGHLDEDGYLYLEGRKKDFINRGGEKISPVIVEDVLAQLDVIKDVAVIPVADEVYGEVVAAAIILQNTVKPSATLEADIMAFAAEHLAKYCQPTQLYFMADFPRNPTGKLLRRQLIEEVHQLSLEKGKEIET</sequence>
<evidence type="ECO:0000259" key="3">
    <source>
        <dbReference type="Pfam" id="PF00501"/>
    </source>
</evidence>
<dbReference type="Pfam" id="PF00501">
    <property type="entry name" value="AMP-binding"/>
    <property type="match status" value="1"/>
</dbReference>
<dbReference type="AlphaFoldDB" id="A0A368UBG2"/>
<evidence type="ECO:0000313" key="6">
    <source>
        <dbReference type="Proteomes" id="UP000253215"/>
    </source>
</evidence>
<evidence type="ECO:0000256" key="2">
    <source>
        <dbReference type="ARBA" id="ARBA00022598"/>
    </source>
</evidence>
<dbReference type="InterPro" id="IPR042099">
    <property type="entry name" value="ANL_N_sf"/>
</dbReference>
<organism evidence="5 6">
    <name type="scientific">Streptococcus gallolyticus</name>
    <dbReference type="NCBI Taxonomy" id="315405"/>
    <lineage>
        <taxon>Bacteria</taxon>
        <taxon>Bacillati</taxon>
        <taxon>Bacillota</taxon>
        <taxon>Bacilli</taxon>
        <taxon>Lactobacillales</taxon>
        <taxon>Streptococcaceae</taxon>
        <taxon>Streptococcus</taxon>
    </lineage>
</organism>
<feature type="domain" description="AMP-dependent synthetase/ligase" evidence="3">
    <location>
        <begin position="12"/>
        <end position="361"/>
    </location>
</feature>
<dbReference type="PANTHER" id="PTHR43201:SF5">
    <property type="entry name" value="MEDIUM-CHAIN ACYL-COA LIGASE ACSF2, MITOCHONDRIAL"/>
    <property type="match status" value="1"/>
</dbReference>
<dbReference type="GO" id="GO:0006631">
    <property type="term" value="P:fatty acid metabolic process"/>
    <property type="evidence" value="ECO:0007669"/>
    <property type="project" value="TreeGrafter"/>
</dbReference>
<dbReference type="SUPFAM" id="SSF56801">
    <property type="entry name" value="Acetyl-CoA synthetase-like"/>
    <property type="match status" value="1"/>
</dbReference>